<dbReference type="eggNOG" id="COG3512">
    <property type="taxonomic scope" value="Bacteria"/>
</dbReference>
<evidence type="ECO:0000256" key="8">
    <source>
        <dbReference type="ARBA" id="ARBA00023118"/>
    </source>
</evidence>
<name>C8PNV4_9SPIR</name>
<evidence type="ECO:0000256" key="5">
    <source>
        <dbReference type="ARBA" id="ARBA00022759"/>
    </source>
</evidence>
<dbReference type="OrthoDB" id="9791737at2"/>
<dbReference type="InterPro" id="IPR019199">
    <property type="entry name" value="Virulence_VapD/CRISPR_Cas2"/>
</dbReference>
<proteinExistence type="inferred from homology"/>
<dbReference type="STRING" id="596324.TREVI0001_0289"/>
<dbReference type="GO" id="GO:0004521">
    <property type="term" value="F:RNA endonuclease activity"/>
    <property type="evidence" value="ECO:0007669"/>
    <property type="project" value="InterPro"/>
</dbReference>
<dbReference type="InterPro" id="IPR021127">
    <property type="entry name" value="CRISPR_associated_Cas2"/>
</dbReference>
<dbReference type="Pfam" id="PF09827">
    <property type="entry name" value="CRISPR_Cas2"/>
    <property type="match status" value="1"/>
</dbReference>
<keyword evidence="7 9" id="KW-0460">Magnesium</keyword>
<protein>
    <recommendedName>
        <fullName evidence="9">CRISPR-associated endoribonuclease Cas2</fullName>
        <ecNumber evidence="9">3.1.-.-</ecNumber>
    </recommendedName>
</protein>
<dbReference type="GO" id="GO:0051607">
    <property type="term" value="P:defense response to virus"/>
    <property type="evidence" value="ECO:0007669"/>
    <property type="project" value="UniProtKB-UniRule"/>
</dbReference>
<keyword evidence="8 9" id="KW-0051">Antiviral defense</keyword>
<evidence type="ECO:0000256" key="3">
    <source>
        <dbReference type="ARBA" id="ARBA00022722"/>
    </source>
</evidence>
<keyword evidence="5 9" id="KW-0255">Endonuclease</keyword>
<feature type="binding site" evidence="9">
    <location>
        <position position="19"/>
    </location>
    <ligand>
        <name>Mg(2+)</name>
        <dbReference type="ChEBI" id="CHEBI:18420"/>
        <note>catalytic</note>
    </ligand>
</feature>
<keyword evidence="3 9" id="KW-0540">Nuclease</keyword>
<dbReference type="GO" id="GO:0046872">
    <property type="term" value="F:metal ion binding"/>
    <property type="evidence" value="ECO:0007669"/>
    <property type="project" value="UniProtKB-UniRule"/>
</dbReference>
<comment type="caution">
    <text evidence="10">The sequence shown here is derived from an EMBL/GenBank/DDBJ whole genome shotgun (WGS) entry which is preliminary data.</text>
</comment>
<comment type="subunit">
    <text evidence="9">Homodimer, forms a heterotetramer with a Cas1 homodimer.</text>
</comment>
<dbReference type="Proteomes" id="UP000004509">
    <property type="component" value="Unassembled WGS sequence"/>
</dbReference>
<evidence type="ECO:0000313" key="10">
    <source>
        <dbReference type="EMBL" id="EEV20911.1"/>
    </source>
</evidence>
<dbReference type="RefSeq" id="WP_006188220.1">
    <property type="nucleotide sequence ID" value="NZ_ACYH01000022.1"/>
</dbReference>
<comment type="cofactor">
    <cofactor evidence="1 9">
        <name>Mg(2+)</name>
        <dbReference type="ChEBI" id="CHEBI:18420"/>
    </cofactor>
</comment>
<evidence type="ECO:0000256" key="4">
    <source>
        <dbReference type="ARBA" id="ARBA00022723"/>
    </source>
</evidence>
<evidence type="ECO:0000256" key="1">
    <source>
        <dbReference type="ARBA" id="ARBA00001946"/>
    </source>
</evidence>
<organism evidence="10 11">
    <name type="scientific">Treponema vincentii ATCC 35580</name>
    <dbReference type="NCBI Taxonomy" id="596324"/>
    <lineage>
        <taxon>Bacteria</taxon>
        <taxon>Pseudomonadati</taxon>
        <taxon>Spirochaetota</taxon>
        <taxon>Spirochaetia</taxon>
        <taxon>Spirochaetales</taxon>
        <taxon>Treponemataceae</taxon>
        <taxon>Treponema</taxon>
    </lineage>
</organism>
<dbReference type="NCBIfam" id="TIGR01573">
    <property type="entry name" value="cas2"/>
    <property type="match status" value="1"/>
</dbReference>
<comment type="function">
    <text evidence="9">CRISPR (clustered regularly interspaced short palindromic repeat), is an adaptive immune system that provides protection against mobile genetic elements (viruses, transposable elements and conjugative plasmids). CRISPR clusters contain sequences complementary to antecedent mobile elements and target invading nucleic acids. CRISPR clusters are transcribed and processed into CRISPR RNA (crRNA). Functions as a ssRNA-specific endoribonuclease. Involved in the integration of spacer DNA into the CRISPR cassette.</text>
</comment>
<evidence type="ECO:0000256" key="9">
    <source>
        <dbReference type="HAMAP-Rule" id="MF_01471"/>
    </source>
</evidence>
<accession>C8PNV4</accession>
<comment type="similarity">
    <text evidence="2 9">Belongs to the CRISPR-associated endoribonuclease Cas2 protein family.</text>
</comment>
<reference evidence="10 11" key="1">
    <citation type="submission" date="2009-07" db="EMBL/GenBank/DDBJ databases">
        <authorList>
            <person name="Madupu R."/>
            <person name="Sebastian Y."/>
            <person name="Durkin A.S."/>
            <person name="Torralba M."/>
            <person name="Methe B."/>
            <person name="Sutton G.G."/>
            <person name="Strausberg R.L."/>
            <person name="Nelson K.E."/>
        </authorList>
    </citation>
    <scope>NUCLEOTIDE SEQUENCE [LARGE SCALE GENOMIC DNA]</scope>
    <source>
        <strain evidence="10 11">ATCC 35580</strain>
    </source>
</reference>
<evidence type="ECO:0000256" key="6">
    <source>
        <dbReference type="ARBA" id="ARBA00022801"/>
    </source>
</evidence>
<keyword evidence="4 9" id="KW-0479">Metal-binding</keyword>
<gene>
    <name evidence="9 10" type="primary">cas2</name>
    <name evidence="10" type="ORF">TREVI0001_0289</name>
</gene>
<keyword evidence="6 9" id="KW-0378">Hydrolase</keyword>
<dbReference type="AlphaFoldDB" id="C8PNV4"/>
<dbReference type="GO" id="GO:0016787">
    <property type="term" value="F:hydrolase activity"/>
    <property type="evidence" value="ECO:0007669"/>
    <property type="project" value="UniProtKB-KW"/>
</dbReference>
<dbReference type="EC" id="3.1.-.-" evidence="9"/>
<dbReference type="GO" id="GO:0043571">
    <property type="term" value="P:maintenance of CRISPR repeat elements"/>
    <property type="evidence" value="ECO:0007669"/>
    <property type="project" value="UniProtKB-UniRule"/>
</dbReference>
<evidence type="ECO:0000256" key="2">
    <source>
        <dbReference type="ARBA" id="ARBA00009959"/>
    </source>
</evidence>
<evidence type="ECO:0000313" key="11">
    <source>
        <dbReference type="Proteomes" id="UP000004509"/>
    </source>
</evidence>
<evidence type="ECO:0000256" key="7">
    <source>
        <dbReference type="ARBA" id="ARBA00022842"/>
    </source>
</evidence>
<dbReference type="HAMAP" id="MF_01471">
    <property type="entry name" value="Cas2"/>
    <property type="match status" value="1"/>
</dbReference>
<dbReference type="SUPFAM" id="SSF143430">
    <property type="entry name" value="TTP0101/SSO1404-like"/>
    <property type="match status" value="1"/>
</dbReference>
<sequence length="112" mass="13438">MSFDRINAYKIMWIFCMFDLPTNTKSQRKRAGEFRKRLLEDGFEMMQFSVYKRFCGSREACEVHENRIKKWLPREGTVSILKFTDRQFGEILTFIGKSPQKKEKAPQQLQLF</sequence>
<dbReference type="EMBL" id="ACYH01000022">
    <property type="protein sequence ID" value="EEV20911.1"/>
    <property type="molecule type" value="Genomic_DNA"/>
</dbReference>